<dbReference type="Proteomes" id="UP000292423">
    <property type="component" value="Unassembled WGS sequence"/>
</dbReference>
<dbReference type="AlphaFoldDB" id="A0A4Q7YJQ3"/>
<dbReference type="InterPro" id="IPR000415">
    <property type="entry name" value="Nitroreductase-like"/>
</dbReference>
<comment type="caution">
    <text evidence="4">The sequence shown here is derived from an EMBL/GenBank/DDBJ whole genome shotgun (WGS) entry which is preliminary data.</text>
</comment>
<comment type="similarity">
    <text evidence="1">Belongs to the nitroreductase family.</text>
</comment>
<evidence type="ECO:0000313" key="5">
    <source>
        <dbReference type="Proteomes" id="UP000292423"/>
    </source>
</evidence>
<evidence type="ECO:0000256" key="2">
    <source>
        <dbReference type="ARBA" id="ARBA00023002"/>
    </source>
</evidence>
<sequence>MAKERYYEPAPDHIDVAEFRKVVDSRRSVRKFTDKPIPADVLNDCLDMALLAPNSSNLQQWEFYVVKSPDKKAKLVEACLNQNAAGTAAELIVIVARTTSWREHARMTLEQWPQPTVPKIVQDYYGRLALFYYSQGPLGSWGLVKRGIAQVAGLFKPVPRGPFSATDMKVWAAKSVSLASENLMLALRAHGFDSCPMEGFDEVRVKRLLKLPKDAFVVMVLGAGERAKDGVYYPRLRFDRRRFVHEV</sequence>
<organism evidence="4 5">
    <name type="scientific">Fluviicoccus keumensis</name>
    <dbReference type="NCBI Taxonomy" id="1435465"/>
    <lineage>
        <taxon>Bacteria</taxon>
        <taxon>Pseudomonadati</taxon>
        <taxon>Pseudomonadota</taxon>
        <taxon>Gammaproteobacteria</taxon>
        <taxon>Moraxellales</taxon>
        <taxon>Moraxellaceae</taxon>
        <taxon>Fluviicoccus</taxon>
    </lineage>
</organism>
<accession>A0A4Q7YJQ3</accession>
<keyword evidence="2" id="KW-0560">Oxidoreductase</keyword>
<keyword evidence="5" id="KW-1185">Reference proteome</keyword>
<proteinExistence type="inferred from homology"/>
<dbReference type="Gene3D" id="3.40.109.10">
    <property type="entry name" value="NADH Oxidase"/>
    <property type="match status" value="1"/>
</dbReference>
<dbReference type="CDD" id="cd02137">
    <property type="entry name" value="MhqN-like"/>
    <property type="match status" value="1"/>
</dbReference>
<reference evidence="4 5" key="1">
    <citation type="submission" date="2019-02" db="EMBL/GenBank/DDBJ databases">
        <title>Genomic Encyclopedia of Type Strains, Phase IV (KMG-IV): sequencing the most valuable type-strain genomes for metagenomic binning, comparative biology and taxonomic classification.</title>
        <authorList>
            <person name="Goeker M."/>
        </authorList>
    </citation>
    <scope>NUCLEOTIDE SEQUENCE [LARGE SCALE GENOMIC DNA]</scope>
    <source>
        <strain evidence="4 5">DSM 105135</strain>
    </source>
</reference>
<dbReference type="EMBL" id="SHKX01000016">
    <property type="protein sequence ID" value="RZU36851.1"/>
    <property type="molecule type" value="Genomic_DNA"/>
</dbReference>
<dbReference type="SUPFAM" id="SSF55469">
    <property type="entry name" value="FMN-dependent nitroreductase-like"/>
    <property type="match status" value="1"/>
</dbReference>
<evidence type="ECO:0000259" key="3">
    <source>
        <dbReference type="Pfam" id="PF00881"/>
    </source>
</evidence>
<dbReference type="PANTHER" id="PTHR43673">
    <property type="entry name" value="NAD(P)H NITROREDUCTASE YDGI-RELATED"/>
    <property type="match status" value="1"/>
</dbReference>
<dbReference type="PANTHER" id="PTHR43673:SF10">
    <property type="entry name" value="NADH DEHYDROGENASE_NAD(P)H NITROREDUCTASE XCC3605-RELATED"/>
    <property type="match status" value="1"/>
</dbReference>
<gene>
    <name evidence="4" type="ORF">EV700_3064</name>
</gene>
<name>A0A4Q7YJQ3_9GAMM</name>
<feature type="domain" description="Nitroreductase" evidence="3">
    <location>
        <begin position="24"/>
        <end position="224"/>
    </location>
</feature>
<evidence type="ECO:0000313" key="4">
    <source>
        <dbReference type="EMBL" id="RZU36851.1"/>
    </source>
</evidence>
<dbReference type="InterPro" id="IPR029479">
    <property type="entry name" value="Nitroreductase"/>
</dbReference>
<dbReference type="GO" id="GO:0016491">
    <property type="term" value="F:oxidoreductase activity"/>
    <property type="evidence" value="ECO:0007669"/>
    <property type="project" value="UniProtKB-KW"/>
</dbReference>
<dbReference type="Pfam" id="PF00881">
    <property type="entry name" value="Nitroreductase"/>
    <property type="match status" value="1"/>
</dbReference>
<evidence type="ECO:0000256" key="1">
    <source>
        <dbReference type="ARBA" id="ARBA00007118"/>
    </source>
</evidence>
<dbReference type="RefSeq" id="WP_130415397.1">
    <property type="nucleotide sequence ID" value="NZ_SHKX01000016.1"/>
</dbReference>
<protein>
    <submittedName>
        <fullName evidence="4">Nitroreductase</fullName>
    </submittedName>
</protein>
<dbReference type="OrthoDB" id="9784375at2"/>